<feature type="transmembrane region" description="Helical" evidence="5">
    <location>
        <begin position="329"/>
        <end position="348"/>
    </location>
</feature>
<evidence type="ECO:0000256" key="5">
    <source>
        <dbReference type="SAM" id="Phobius"/>
    </source>
</evidence>
<feature type="domain" description="O-antigen ligase-related" evidence="6">
    <location>
        <begin position="187"/>
        <end position="337"/>
    </location>
</feature>
<reference evidence="7 8" key="1">
    <citation type="journal article" date="2016" name="Nat. Commun.">
        <title>Thousands of microbial genomes shed light on interconnected biogeochemical processes in an aquifer system.</title>
        <authorList>
            <person name="Anantharaman K."/>
            <person name="Brown C.T."/>
            <person name="Hug L.A."/>
            <person name="Sharon I."/>
            <person name="Castelle C.J."/>
            <person name="Probst A.J."/>
            <person name="Thomas B.C."/>
            <person name="Singh A."/>
            <person name="Wilkins M.J."/>
            <person name="Karaoz U."/>
            <person name="Brodie E.L."/>
            <person name="Williams K.H."/>
            <person name="Hubbard S.S."/>
            <person name="Banfield J.F."/>
        </authorList>
    </citation>
    <scope>NUCLEOTIDE SEQUENCE [LARGE SCALE GENOMIC DNA]</scope>
</reference>
<feature type="transmembrane region" description="Helical" evidence="5">
    <location>
        <begin position="368"/>
        <end position="395"/>
    </location>
</feature>
<feature type="transmembrane region" description="Helical" evidence="5">
    <location>
        <begin position="185"/>
        <end position="215"/>
    </location>
</feature>
<comment type="caution">
    <text evidence="7">The sequence shown here is derived from an EMBL/GenBank/DDBJ whole genome shotgun (WGS) entry which is preliminary data.</text>
</comment>
<evidence type="ECO:0000256" key="4">
    <source>
        <dbReference type="ARBA" id="ARBA00023136"/>
    </source>
</evidence>
<evidence type="ECO:0000256" key="2">
    <source>
        <dbReference type="ARBA" id="ARBA00022692"/>
    </source>
</evidence>
<keyword evidence="3 5" id="KW-1133">Transmembrane helix</keyword>
<evidence type="ECO:0000256" key="1">
    <source>
        <dbReference type="ARBA" id="ARBA00004141"/>
    </source>
</evidence>
<feature type="transmembrane region" description="Helical" evidence="5">
    <location>
        <begin position="31"/>
        <end position="49"/>
    </location>
</feature>
<keyword evidence="2 5" id="KW-0812">Transmembrane</keyword>
<dbReference type="PANTHER" id="PTHR37422:SF13">
    <property type="entry name" value="LIPOPOLYSACCHARIDE BIOSYNTHESIS PROTEIN PA4999-RELATED"/>
    <property type="match status" value="1"/>
</dbReference>
<comment type="subcellular location">
    <subcellularLocation>
        <location evidence="1">Membrane</location>
        <topology evidence="1">Multi-pass membrane protein</topology>
    </subcellularLocation>
</comment>
<evidence type="ECO:0000313" key="7">
    <source>
        <dbReference type="EMBL" id="OGK48576.1"/>
    </source>
</evidence>
<keyword evidence="4 5" id="KW-0472">Membrane</keyword>
<sequence>MLEKLSHLIFIIIFIAVFIIDGWGLPQGRSLSLVVLIFAPSILMLLHLFTKKKIYIPKIAIWFSIFLFFNAFSTFHSTDFQRSRDYLTYYFSLFVIFIYVLNNSESLKSIYVKVLFSLGILTFFYWTAFKFFLSSYFTFLIPGHGYQLIHPFAGYLTHHPIGVVGLILVSITSVSLFNKITFNQLIIFIISLAALLISFMRAGYIAFFGALLVLIYKYRKIPTQVFVVTSVVLFLLFLAFFMVTSPDYGESPIKRIFNTKINHVNVNNKTLLNARDYYYLQSFHAIVEKPLFGFGPHNFFSASEKYIQNKYVFTTTSTNILLDFMVENGVVAGVAFFYFFIVIAINAYRSVSLHDEAGMKLFMLYVSLLILFQFSYYHGSHTIFLTFIIVGGLIYKEEKSETDDYKLTLIASVLIPIIYFIGRMAPLI</sequence>
<proteinExistence type="predicted"/>
<dbReference type="Pfam" id="PF04932">
    <property type="entry name" value="Wzy_C"/>
    <property type="match status" value="1"/>
</dbReference>
<evidence type="ECO:0000259" key="6">
    <source>
        <dbReference type="Pfam" id="PF04932"/>
    </source>
</evidence>
<organism evidence="7 8">
    <name type="scientific">Candidatus Roizmanbacteria bacterium RIFCSPLOWO2_01_FULL_38_12</name>
    <dbReference type="NCBI Taxonomy" id="1802061"/>
    <lineage>
        <taxon>Bacteria</taxon>
        <taxon>Candidatus Roizmaniibacteriota</taxon>
    </lineage>
</organism>
<protein>
    <recommendedName>
        <fullName evidence="6">O-antigen ligase-related domain-containing protein</fullName>
    </recommendedName>
</protein>
<dbReference type="GO" id="GO:0016020">
    <property type="term" value="C:membrane"/>
    <property type="evidence" value="ECO:0007669"/>
    <property type="project" value="UniProtKB-SubCell"/>
</dbReference>
<feature type="transmembrane region" description="Helical" evidence="5">
    <location>
        <begin position="7"/>
        <end position="25"/>
    </location>
</feature>
<dbReference type="STRING" id="1802061.A3A93_03865"/>
<feature type="transmembrane region" description="Helical" evidence="5">
    <location>
        <begin position="87"/>
        <end position="102"/>
    </location>
</feature>
<gene>
    <name evidence="7" type="ORF">A3A93_03865</name>
</gene>
<feature type="transmembrane region" description="Helical" evidence="5">
    <location>
        <begin position="56"/>
        <end position="75"/>
    </location>
</feature>
<dbReference type="PANTHER" id="PTHR37422">
    <property type="entry name" value="TEICHURONIC ACID BIOSYNTHESIS PROTEIN TUAE"/>
    <property type="match status" value="1"/>
</dbReference>
<evidence type="ECO:0000256" key="3">
    <source>
        <dbReference type="ARBA" id="ARBA00022989"/>
    </source>
</evidence>
<feature type="transmembrane region" description="Helical" evidence="5">
    <location>
        <begin position="159"/>
        <end position="178"/>
    </location>
</feature>
<feature type="transmembrane region" description="Helical" evidence="5">
    <location>
        <begin position="114"/>
        <end position="139"/>
    </location>
</feature>
<dbReference type="InterPro" id="IPR007016">
    <property type="entry name" value="O-antigen_ligase-rel_domated"/>
</dbReference>
<accession>A0A1F7IYX5</accession>
<dbReference type="Proteomes" id="UP000177141">
    <property type="component" value="Unassembled WGS sequence"/>
</dbReference>
<dbReference type="AlphaFoldDB" id="A0A1F7IYX5"/>
<feature type="transmembrane region" description="Helical" evidence="5">
    <location>
        <begin position="407"/>
        <end position="425"/>
    </location>
</feature>
<dbReference type="EMBL" id="MGAL01000013">
    <property type="protein sequence ID" value="OGK48576.1"/>
    <property type="molecule type" value="Genomic_DNA"/>
</dbReference>
<evidence type="ECO:0000313" key="8">
    <source>
        <dbReference type="Proteomes" id="UP000177141"/>
    </source>
</evidence>
<dbReference type="InterPro" id="IPR051533">
    <property type="entry name" value="WaaL-like"/>
</dbReference>
<name>A0A1F7IYX5_9BACT</name>
<feature type="transmembrane region" description="Helical" evidence="5">
    <location>
        <begin position="221"/>
        <end position="244"/>
    </location>
</feature>